<feature type="compositionally biased region" description="Polar residues" evidence="1">
    <location>
        <begin position="42"/>
        <end position="59"/>
    </location>
</feature>
<gene>
    <name evidence="2" type="ORF">CWN50_05455</name>
</gene>
<dbReference type="EMBL" id="PIDS01000103">
    <property type="protein sequence ID" value="PLL43168.1"/>
    <property type="molecule type" value="Genomic_DNA"/>
</dbReference>
<accession>A0A2J4RIK0</accession>
<dbReference type="AlphaFoldDB" id="A0A2J4RIK0"/>
<reference evidence="2 3" key="2">
    <citation type="submission" date="2018-01" db="EMBL/GenBank/DDBJ databases">
        <title>Genomic study of Klebsiella pneumoniae.</title>
        <authorList>
            <person name="Yang Y."/>
            <person name="Bicalho R."/>
        </authorList>
    </citation>
    <scope>NUCLEOTIDE SEQUENCE [LARGE SCALE GENOMIC DNA]</scope>
    <source>
        <strain evidence="2 3">A11</strain>
    </source>
</reference>
<feature type="region of interest" description="Disordered" evidence="1">
    <location>
        <begin position="40"/>
        <end position="62"/>
    </location>
</feature>
<comment type="caution">
    <text evidence="2">The sequence shown here is derived from an EMBL/GenBank/DDBJ whole genome shotgun (WGS) entry which is preliminary data.</text>
</comment>
<dbReference type="Proteomes" id="UP000234505">
    <property type="component" value="Unassembled WGS sequence"/>
</dbReference>
<evidence type="ECO:0000313" key="3">
    <source>
        <dbReference type="Proteomes" id="UP000234505"/>
    </source>
</evidence>
<sequence length="175" mass="20135">MLMSKAEYARHRGVSRQTVYDWVAKGEVVLSGTKIDVDATERQQQQHSSPKNEAQTTAPSLWPHRTRELTWSECWKEIKSRDGKYPAPNNDDGLLEAVSAAADELGYDVEFLEEGGIFLDTQDAEFYFQRYDLKENAEQLLLTLRRELFYTATECPDEIADWSPEGIKALSLWRK</sequence>
<evidence type="ECO:0000256" key="1">
    <source>
        <dbReference type="SAM" id="MobiDB-lite"/>
    </source>
</evidence>
<organism evidence="2 3">
    <name type="scientific">Klebsiella michiganensis</name>
    <dbReference type="NCBI Taxonomy" id="1134687"/>
    <lineage>
        <taxon>Bacteria</taxon>
        <taxon>Pseudomonadati</taxon>
        <taxon>Pseudomonadota</taxon>
        <taxon>Gammaproteobacteria</taxon>
        <taxon>Enterobacterales</taxon>
        <taxon>Enterobacteriaceae</taxon>
        <taxon>Klebsiella/Raoultella group</taxon>
        <taxon>Klebsiella</taxon>
    </lineage>
</organism>
<reference evidence="2 3" key="1">
    <citation type="submission" date="2017-11" db="EMBL/GenBank/DDBJ databases">
        <authorList>
            <person name="Han C.G."/>
        </authorList>
    </citation>
    <scope>NUCLEOTIDE SEQUENCE [LARGE SCALE GENOMIC DNA]</scope>
    <source>
        <strain evidence="2 3">A11</strain>
    </source>
</reference>
<name>A0A2J4RIK0_9ENTR</name>
<evidence type="ECO:0000313" key="2">
    <source>
        <dbReference type="EMBL" id="PLL43168.1"/>
    </source>
</evidence>
<protein>
    <submittedName>
        <fullName evidence="2">Uncharacterized protein</fullName>
    </submittedName>
</protein>
<proteinExistence type="predicted"/>